<reference evidence="1 2" key="1">
    <citation type="submission" date="2019-02" db="EMBL/GenBank/DDBJ databases">
        <title>Deep-cultivation of Planctomycetes and their phenomic and genomic characterization uncovers novel biology.</title>
        <authorList>
            <person name="Wiegand S."/>
            <person name="Jogler M."/>
            <person name="Boedeker C."/>
            <person name="Pinto D."/>
            <person name="Vollmers J."/>
            <person name="Rivas-Marin E."/>
            <person name="Kohn T."/>
            <person name="Peeters S.H."/>
            <person name="Heuer A."/>
            <person name="Rast P."/>
            <person name="Oberbeckmann S."/>
            <person name="Bunk B."/>
            <person name="Jeske O."/>
            <person name="Meyerdierks A."/>
            <person name="Storesund J.E."/>
            <person name="Kallscheuer N."/>
            <person name="Luecker S."/>
            <person name="Lage O.M."/>
            <person name="Pohl T."/>
            <person name="Merkel B.J."/>
            <person name="Hornburger P."/>
            <person name="Mueller R.-W."/>
            <person name="Bruemmer F."/>
            <person name="Labrenz M."/>
            <person name="Spormann A.M."/>
            <person name="Op den Camp H."/>
            <person name="Overmann J."/>
            <person name="Amann R."/>
            <person name="Jetten M.S.M."/>
            <person name="Mascher T."/>
            <person name="Medema M.H."/>
            <person name="Devos D.P."/>
            <person name="Kaster A.-K."/>
            <person name="Ovreas L."/>
            <person name="Rohde M."/>
            <person name="Galperin M.Y."/>
            <person name="Jogler C."/>
        </authorList>
    </citation>
    <scope>NUCLEOTIDE SEQUENCE [LARGE SCALE GENOMIC DNA]</scope>
    <source>
        <strain evidence="1 2">Poly30</strain>
    </source>
</reference>
<evidence type="ECO:0000313" key="2">
    <source>
        <dbReference type="Proteomes" id="UP000320390"/>
    </source>
</evidence>
<dbReference type="Proteomes" id="UP000320390">
    <property type="component" value="Chromosome"/>
</dbReference>
<evidence type="ECO:0008006" key="3">
    <source>
        <dbReference type="Google" id="ProtNLM"/>
    </source>
</evidence>
<dbReference type="OrthoDB" id="1232764at2"/>
<dbReference type="AlphaFoldDB" id="A0A518EV39"/>
<protein>
    <recommendedName>
        <fullName evidence="3">NHL repeat protein</fullName>
    </recommendedName>
</protein>
<keyword evidence="2" id="KW-1185">Reference proteome</keyword>
<dbReference type="RefSeq" id="WP_145199697.1">
    <property type="nucleotide sequence ID" value="NZ_CP036434.1"/>
</dbReference>
<organism evidence="1 2">
    <name type="scientific">Saltatorellus ferox</name>
    <dbReference type="NCBI Taxonomy" id="2528018"/>
    <lineage>
        <taxon>Bacteria</taxon>
        <taxon>Pseudomonadati</taxon>
        <taxon>Planctomycetota</taxon>
        <taxon>Planctomycetia</taxon>
        <taxon>Planctomycetia incertae sedis</taxon>
        <taxon>Saltatorellus</taxon>
    </lineage>
</organism>
<accession>A0A518EV39</accession>
<name>A0A518EV39_9BACT</name>
<dbReference type="EMBL" id="CP036434">
    <property type="protein sequence ID" value="QDV07931.1"/>
    <property type="molecule type" value="Genomic_DNA"/>
</dbReference>
<proteinExistence type="predicted"/>
<gene>
    <name evidence="1" type="ORF">Poly30_34670</name>
</gene>
<dbReference type="SUPFAM" id="SSF63829">
    <property type="entry name" value="Calcium-dependent phosphotriesterase"/>
    <property type="match status" value="1"/>
</dbReference>
<evidence type="ECO:0000313" key="1">
    <source>
        <dbReference type="EMBL" id="QDV07931.1"/>
    </source>
</evidence>
<sequence length="433" mass="44365">MNGLFKLVIALGTFTCLPDALAQRLLIPDSANGAIMEFDPFSGQLIRPIAVDLDAVTGGAARVPIEVMEAPNGELWVSDMVADTVFRLTGDGSQWVGTAGGPLDQCRGLAPLGPGALVANSGSSGGAPGDSLAQVDAAGKLITSAAIGDPFDVVPFTFQGVPGFLVSDISGDDLVFAEGADLQNQSLFHGSNGVSGVDTPNQIHVSASGRVFVAGASTPVGIYEYDASGAEIAYIDTSSVGGVRGVYLLGNGNLLFSTGSGVHVYETSTALITTLLQGVSGRSITLYSRDLCACDNYCTANVNSTGTVATISVTGSGRVTDNDLLLTTSSVPTFSFGFFITSRFQGFVATPSGSAGNLCLAGSIGRYVGPGQTQNSGASGAFSLDLDLTRTPQPNGLVAITPGQTWHFQAWFRDAVGGLPTSNFTDGVRVVFF</sequence>